<dbReference type="PANTHER" id="PTHR30511">
    <property type="entry name" value="ALANINE RACEMASE"/>
    <property type="match status" value="1"/>
</dbReference>
<evidence type="ECO:0000313" key="5">
    <source>
        <dbReference type="EMBL" id="KKN37758.1"/>
    </source>
</evidence>
<comment type="cofactor">
    <cofactor evidence="1">
        <name>pyridoxal 5'-phosphate</name>
        <dbReference type="ChEBI" id="CHEBI:597326"/>
    </cofactor>
</comment>
<feature type="domain" description="Alanine racemase N-terminal" evidence="4">
    <location>
        <begin position="6"/>
        <end position="212"/>
    </location>
</feature>
<organism evidence="5">
    <name type="scientific">marine sediment metagenome</name>
    <dbReference type="NCBI Taxonomy" id="412755"/>
    <lineage>
        <taxon>unclassified sequences</taxon>
        <taxon>metagenomes</taxon>
        <taxon>ecological metagenomes</taxon>
    </lineage>
</organism>
<dbReference type="InterPro" id="IPR029066">
    <property type="entry name" value="PLP-binding_barrel"/>
</dbReference>
<gene>
    <name evidence="5" type="ORF">LCGC14_0760110</name>
</gene>
<dbReference type="Pfam" id="PF01168">
    <property type="entry name" value="Ala_racemase_N"/>
    <property type="match status" value="1"/>
</dbReference>
<evidence type="ECO:0000256" key="2">
    <source>
        <dbReference type="ARBA" id="ARBA00022898"/>
    </source>
</evidence>
<keyword evidence="2" id="KW-0663">Pyridoxal phosphate</keyword>
<dbReference type="AlphaFoldDB" id="A0A0F9T8D8"/>
<sequence length="322" mass="35760">MPVLSIDLRKIKKNTSNIIRLLGGIELVAVTKAIAGDKKIARAMVEGGATLLLDSRISNLKAYKDLPVKRMLLRLPPNAKSSDVENLVDYYLVSNTEDIVSIEKMHKSKPASIILLIETGFKREGFLEDELREVIAWVRKSKLIKFAGVATCTDCMNGCDPKDQLELFRDIVNKLDLPEGAIVSGGNSSVLPQAFKNNIPKKINQLRVGESILLGHDTSKYKRLLGNATDVFKLKAELIETRAKDGERIGVVGVGVQDIGAGGLTALDDEVLGIRKKYSDYITVSIKRGCRLNKKWLTFKPDYYALMALNSSKYVIKKYIDY</sequence>
<dbReference type="InterPro" id="IPR001608">
    <property type="entry name" value="Ala_racemase_N"/>
</dbReference>
<protein>
    <recommendedName>
        <fullName evidence="4">Alanine racemase N-terminal domain-containing protein</fullName>
    </recommendedName>
</protein>
<dbReference type="InterPro" id="IPR000821">
    <property type="entry name" value="Ala_racemase"/>
</dbReference>
<dbReference type="SUPFAM" id="SSF51419">
    <property type="entry name" value="PLP-binding barrel"/>
    <property type="match status" value="1"/>
</dbReference>
<evidence type="ECO:0000256" key="3">
    <source>
        <dbReference type="ARBA" id="ARBA00023235"/>
    </source>
</evidence>
<comment type="caution">
    <text evidence="5">The sequence shown here is derived from an EMBL/GenBank/DDBJ whole genome shotgun (WGS) entry which is preliminary data.</text>
</comment>
<dbReference type="GO" id="GO:0008784">
    <property type="term" value="F:alanine racemase activity"/>
    <property type="evidence" value="ECO:0007669"/>
    <property type="project" value="TreeGrafter"/>
</dbReference>
<dbReference type="PANTHER" id="PTHR30511:SF3">
    <property type="entry name" value="LYSINE RACEMASE"/>
    <property type="match status" value="1"/>
</dbReference>
<dbReference type="EMBL" id="LAZR01001872">
    <property type="protein sequence ID" value="KKN37758.1"/>
    <property type="molecule type" value="Genomic_DNA"/>
</dbReference>
<evidence type="ECO:0000259" key="4">
    <source>
        <dbReference type="Pfam" id="PF01168"/>
    </source>
</evidence>
<dbReference type="GO" id="GO:0030170">
    <property type="term" value="F:pyridoxal phosphate binding"/>
    <property type="evidence" value="ECO:0007669"/>
    <property type="project" value="TreeGrafter"/>
</dbReference>
<accession>A0A0F9T8D8</accession>
<evidence type="ECO:0000256" key="1">
    <source>
        <dbReference type="ARBA" id="ARBA00001933"/>
    </source>
</evidence>
<dbReference type="Gene3D" id="3.20.20.10">
    <property type="entry name" value="Alanine racemase"/>
    <property type="match status" value="1"/>
</dbReference>
<keyword evidence="3" id="KW-0413">Isomerase</keyword>
<dbReference type="GO" id="GO:0005829">
    <property type="term" value="C:cytosol"/>
    <property type="evidence" value="ECO:0007669"/>
    <property type="project" value="TreeGrafter"/>
</dbReference>
<proteinExistence type="predicted"/>
<reference evidence="5" key="1">
    <citation type="journal article" date="2015" name="Nature">
        <title>Complex archaea that bridge the gap between prokaryotes and eukaryotes.</title>
        <authorList>
            <person name="Spang A."/>
            <person name="Saw J.H."/>
            <person name="Jorgensen S.L."/>
            <person name="Zaremba-Niedzwiedzka K."/>
            <person name="Martijn J."/>
            <person name="Lind A.E."/>
            <person name="van Eijk R."/>
            <person name="Schleper C."/>
            <person name="Guy L."/>
            <person name="Ettema T.J."/>
        </authorList>
    </citation>
    <scope>NUCLEOTIDE SEQUENCE</scope>
</reference>
<name>A0A0F9T8D8_9ZZZZ</name>